<sequence>MSIILSNTGYRKGYSSPCLWILTKDNILFFKNEQSVKRKEKPFAGIPIKSIVSNSIKQETPSQFCLSIFESQQTTGLLGDYKTLSYWLQAINFVIQDLVQSRQELEFLLNSQVQSQNNDSTKNPFAPPPQQQQTRREAPTGITRKPPPTAVTAPTTSKDNSSHKPAAGKREPLILSDCPTESLNQKAMRQAVCVEFVTNVLGKTVKISDFSDGSLFTTLFEKLSGNKLQVKENASEMCDKIHNIGTVIATLLSLDNVLVSIDPMDIIRGNDAETVKLIMAFFEIFVLRKVTVMKQRGMDGLLVWVNAMLEGSGIQLEDFAQTFTDGKAFGVIIAKRRPDLLDAKFLSSGSASVNYSFVQKALNKCRCKIIPDEIFMDDPDESSVIMTLASMMICLG</sequence>
<dbReference type="InterPro" id="IPR001715">
    <property type="entry name" value="CH_dom"/>
</dbReference>
<keyword evidence="4" id="KW-1185">Reference proteome</keyword>
<dbReference type="PROSITE" id="PS50021">
    <property type="entry name" value="CH"/>
    <property type="match status" value="2"/>
</dbReference>
<name>A0A0A1U063_ENTIV</name>
<dbReference type="AlphaFoldDB" id="A0A0A1U063"/>
<dbReference type="Proteomes" id="UP000014680">
    <property type="component" value="Unassembled WGS sequence"/>
</dbReference>
<evidence type="ECO:0000313" key="4">
    <source>
        <dbReference type="Proteomes" id="UP000014680"/>
    </source>
</evidence>
<accession>A0A0A1U063</accession>
<feature type="domain" description="Calponin-homology (CH)" evidence="2">
    <location>
        <begin position="173"/>
        <end position="286"/>
    </location>
</feature>
<dbReference type="KEGG" id="eiv:EIN_095060"/>
<dbReference type="OrthoDB" id="10057795at2759"/>
<gene>
    <name evidence="3" type="ORF">EIN_095060</name>
</gene>
<dbReference type="SUPFAM" id="SSF47576">
    <property type="entry name" value="Calponin-homology domain, CH-domain"/>
    <property type="match status" value="1"/>
</dbReference>
<dbReference type="Gene3D" id="1.10.418.10">
    <property type="entry name" value="Calponin-like domain"/>
    <property type="match status" value="2"/>
</dbReference>
<reference evidence="3 4" key="1">
    <citation type="submission" date="2012-10" db="EMBL/GenBank/DDBJ databases">
        <authorList>
            <person name="Zafar N."/>
            <person name="Inman J."/>
            <person name="Hall N."/>
            <person name="Lorenzi H."/>
            <person name="Caler E."/>
        </authorList>
    </citation>
    <scope>NUCLEOTIDE SEQUENCE [LARGE SCALE GENOMIC DNA]</scope>
    <source>
        <strain evidence="3 4">IP1</strain>
    </source>
</reference>
<feature type="domain" description="Calponin-homology (CH)" evidence="2">
    <location>
        <begin position="295"/>
        <end position="396"/>
    </location>
</feature>
<dbReference type="EMBL" id="KB206860">
    <property type="protein sequence ID" value="ELP87269.1"/>
    <property type="molecule type" value="Genomic_DNA"/>
</dbReference>
<proteinExistence type="predicted"/>
<organism evidence="3 4">
    <name type="scientific">Entamoeba invadens IP1</name>
    <dbReference type="NCBI Taxonomy" id="370355"/>
    <lineage>
        <taxon>Eukaryota</taxon>
        <taxon>Amoebozoa</taxon>
        <taxon>Evosea</taxon>
        <taxon>Archamoebae</taxon>
        <taxon>Mastigamoebida</taxon>
        <taxon>Entamoebidae</taxon>
        <taxon>Entamoeba</taxon>
    </lineage>
</organism>
<evidence type="ECO:0000313" key="3">
    <source>
        <dbReference type="EMBL" id="ELP87269.1"/>
    </source>
</evidence>
<dbReference type="RefSeq" id="XP_004254040.1">
    <property type="nucleotide sequence ID" value="XM_004253992.1"/>
</dbReference>
<dbReference type="InterPro" id="IPR036872">
    <property type="entry name" value="CH_dom_sf"/>
</dbReference>
<dbReference type="OMA" id="IMILFES"/>
<feature type="region of interest" description="Disordered" evidence="1">
    <location>
        <begin position="115"/>
        <end position="175"/>
    </location>
</feature>
<dbReference type="GeneID" id="14886341"/>
<dbReference type="Pfam" id="PF00307">
    <property type="entry name" value="CH"/>
    <property type="match status" value="2"/>
</dbReference>
<dbReference type="SUPFAM" id="SSF50729">
    <property type="entry name" value="PH domain-like"/>
    <property type="match status" value="1"/>
</dbReference>
<dbReference type="VEuPathDB" id="AmoebaDB:EIN_095060"/>
<protein>
    <submittedName>
        <fullName evidence="3">Bollus pemphigoid antigen, putative</fullName>
    </submittedName>
</protein>
<evidence type="ECO:0000256" key="1">
    <source>
        <dbReference type="SAM" id="MobiDB-lite"/>
    </source>
</evidence>
<evidence type="ECO:0000259" key="2">
    <source>
        <dbReference type="PROSITE" id="PS50021"/>
    </source>
</evidence>